<dbReference type="InterPro" id="IPR044119">
    <property type="entry name" value="Adenylation_LigC-like"/>
</dbReference>
<evidence type="ECO:0000313" key="6">
    <source>
        <dbReference type="Proteomes" id="UP000392064"/>
    </source>
</evidence>
<gene>
    <name evidence="5" type="ORF">GEV26_02200</name>
</gene>
<dbReference type="SUPFAM" id="SSF56091">
    <property type="entry name" value="DNA ligase/mRNA capping enzyme, catalytic domain"/>
    <property type="match status" value="1"/>
</dbReference>
<sequence>MLARHVTALPEPGALAGGCAYEPKFDGYRALLFVDEDGCRVQSRRGHDITDAFDDVAAAAAEQLPAGLVVDGELVVWADGSLDFAELQRRLGRGSNHGFRRRPASFIAFDVLAVAGIDIRSRPLEVRRELLETVIDEPEGAIQLSPQTTDVAEAREWLDDYSAADVGIEGLVVKGLGTAYRNGARDWLKYRVRDTAEAIVGAVAGDPEAPEHLVLGRLDGSGDLQMVGTTTQLAPQLRKGLSGLLVPADEEHPWQDGGATGTRWGRRDQRPVTLVEPTLVVEVSVDSSTDRGRWRHPARLVRARPDLSVAEVPSV</sequence>
<dbReference type="EMBL" id="CP045737">
    <property type="protein sequence ID" value="QGG43121.1"/>
    <property type="molecule type" value="Genomic_DNA"/>
</dbReference>
<evidence type="ECO:0000256" key="1">
    <source>
        <dbReference type="ARBA" id="ARBA00007572"/>
    </source>
</evidence>
<dbReference type="GO" id="GO:0006310">
    <property type="term" value="P:DNA recombination"/>
    <property type="evidence" value="ECO:0007669"/>
    <property type="project" value="InterPro"/>
</dbReference>
<evidence type="ECO:0000313" key="5">
    <source>
        <dbReference type="EMBL" id="QGG43121.1"/>
    </source>
</evidence>
<dbReference type="KEGG" id="aef:GEV26_02200"/>
<dbReference type="AlphaFoldDB" id="A0A5Q2MMH3"/>
<name>A0A5Q2MMH3_9ACTN</name>
<dbReference type="Proteomes" id="UP000392064">
    <property type="component" value="Chromosome"/>
</dbReference>
<dbReference type="PANTHER" id="PTHR45674">
    <property type="entry name" value="DNA LIGASE 1/3 FAMILY MEMBER"/>
    <property type="match status" value="1"/>
</dbReference>
<dbReference type="Gene3D" id="2.40.50.140">
    <property type="entry name" value="Nucleic acid-binding proteins"/>
    <property type="match status" value="1"/>
</dbReference>
<dbReference type="PANTHER" id="PTHR45674:SF4">
    <property type="entry name" value="DNA LIGASE 1"/>
    <property type="match status" value="1"/>
</dbReference>
<dbReference type="CDD" id="cd07970">
    <property type="entry name" value="OBF_DNA_ligase_LigC"/>
    <property type="match status" value="1"/>
</dbReference>
<evidence type="ECO:0000256" key="2">
    <source>
        <dbReference type="ARBA" id="ARBA00022598"/>
    </source>
</evidence>
<comment type="catalytic activity">
    <reaction evidence="3">
        <text>ATP + (deoxyribonucleotide)n-3'-hydroxyl + 5'-phospho-(deoxyribonucleotide)m = (deoxyribonucleotide)n+m + AMP + diphosphate.</text>
        <dbReference type="EC" id="6.5.1.1"/>
    </reaction>
</comment>
<dbReference type="GO" id="GO:0006281">
    <property type="term" value="P:DNA repair"/>
    <property type="evidence" value="ECO:0007669"/>
    <property type="project" value="InterPro"/>
</dbReference>
<comment type="similarity">
    <text evidence="1">Belongs to the ATP-dependent DNA ligase family.</text>
</comment>
<dbReference type="PROSITE" id="PS50160">
    <property type="entry name" value="DNA_LIGASE_A3"/>
    <property type="match status" value="1"/>
</dbReference>
<protein>
    <submittedName>
        <fullName evidence="5">ATP-dependent DNA ligase</fullName>
    </submittedName>
</protein>
<dbReference type="Gene3D" id="3.30.470.30">
    <property type="entry name" value="DNA ligase/mRNA capping enzyme"/>
    <property type="match status" value="1"/>
</dbReference>
<dbReference type="GO" id="GO:0005524">
    <property type="term" value="F:ATP binding"/>
    <property type="evidence" value="ECO:0007669"/>
    <property type="project" value="InterPro"/>
</dbReference>
<feature type="domain" description="ATP-dependent DNA ligase family profile" evidence="4">
    <location>
        <begin position="106"/>
        <end position="222"/>
    </location>
</feature>
<dbReference type="InterPro" id="IPR044117">
    <property type="entry name" value="OBF_LigC-like"/>
</dbReference>
<dbReference type="Pfam" id="PF01068">
    <property type="entry name" value="DNA_ligase_A_M"/>
    <property type="match status" value="1"/>
</dbReference>
<dbReference type="GO" id="GO:0003910">
    <property type="term" value="F:DNA ligase (ATP) activity"/>
    <property type="evidence" value="ECO:0007669"/>
    <property type="project" value="UniProtKB-EC"/>
</dbReference>
<organism evidence="5 6">
    <name type="scientific">Aeromicrobium yanjiei</name>
    <dbReference type="NCBI Taxonomy" id="2662028"/>
    <lineage>
        <taxon>Bacteria</taxon>
        <taxon>Bacillati</taxon>
        <taxon>Actinomycetota</taxon>
        <taxon>Actinomycetes</taxon>
        <taxon>Propionibacteriales</taxon>
        <taxon>Nocardioidaceae</taxon>
        <taxon>Aeromicrobium</taxon>
    </lineage>
</organism>
<accession>A0A5Q2MMH3</accession>
<dbReference type="CDD" id="cd07905">
    <property type="entry name" value="Adenylation_DNA_ligase_LigC"/>
    <property type="match status" value="1"/>
</dbReference>
<keyword evidence="6" id="KW-1185">Reference proteome</keyword>
<evidence type="ECO:0000256" key="3">
    <source>
        <dbReference type="ARBA" id="ARBA00034003"/>
    </source>
</evidence>
<dbReference type="InterPro" id="IPR012340">
    <property type="entry name" value="NA-bd_OB-fold"/>
</dbReference>
<dbReference type="InterPro" id="IPR012310">
    <property type="entry name" value="DNA_ligase_ATP-dep_cent"/>
</dbReference>
<keyword evidence="2 5" id="KW-0436">Ligase</keyword>
<proteinExistence type="inferred from homology"/>
<dbReference type="InterPro" id="IPR050191">
    <property type="entry name" value="ATP-dep_DNA_ligase"/>
</dbReference>
<reference evidence="5 6" key="1">
    <citation type="submission" date="2019-11" db="EMBL/GenBank/DDBJ databases">
        <authorList>
            <person name="Li J."/>
        </authorList>
    </citation>
    <scope>NUCLEOTIDE SEQUENCE [LARGE SCALE GENOMIC DNA]</scope>
    <source>
        <strain evidence="5 6">MF47</strain>
    </source>
</reference>
<evidence type="ECO:0000259" key="4">
    <source>
        <dbReference type="PROSITE" id="PS50160"/>
    </source>
</evidence>